<evidence type="ECO:0000313" key="1">
    <source>
        <dbReference type="EMBL" id="OGZ57176.1"/>
    </source>
</evidence>
<reference evidence="1 2" key="1">
    <citation type="journal article" date="2016" name="Nat. Commun.">
        <title>Thousands of microbial genomes shed light on interconnected biogeochemical processes in an aquifer system.</title>
        <authorList>
            <person name="Anantharaman K."/>
            <person name="Brown C.T."/>
            <person name="Hug L.A."/>
            <person name="Sharon I."/>
            <person name="Castelle C.J."/>
            <person name="Probst A.J."/>
            <person name="Thomas B.C."/>
            <person name="Singh A."/>
            <person name="Wilkins M.J."/>
            <person name="Karaoz U."/>
            <person name="Brodie E.L."/>
            <person name="Williams K.H."/>
            <person name="Hubbard S.S."/>
            <person name="Banfield J.F."/>
        </authorList>
    </citation>
    <scope>NUCLEOTIDE SEQUENCE [LARGE SCALE GENOMIC DNA]</scope>
</reference>
<name>A0A1G2H3X1_9BACT</name>
<comment type="caution">
    <text evidence="1">The sequence shown here is derived from an EMBL/GenBank/DDBJ whole genome shotgun (WGS) entry which is preliminary data.</text>
</comment>
<dbReference type="AlphaFoldDB" id="A0A1G2H3X1"/>
<organism evidence="1 2">
    <name type="scientific">Candidatus Ryanbacteria bacterium RIFCSPLOWO2_12_FULL_47_9c</name>
    <dbReference type="NCBI Taxonomy" id="1802131"/>
    <lineage>
        <taxon>Bacteria</taxon>
        <taxon>Candidatus Ryaniibacteriota</taxon>
    </lineage>
</organism>
<accession>A0A1G2H3X1</accession>
<evidence type="ECO:0000313" key="2">
    <source>
        <dbReference type="Proteomes" id="UP000178996"/>
    </source>
</evidence>
<dbReference type="EMBL" id="MHOB01000030">
    <property type="protein sequence ID" value="OGZ57176.1"/>
    <property type="molecule type" value="Genomic_DNA"/>
</dbReference>
<gene>
    <name evidence="1" type="ORF">A3G60_00660</name>
</gene>
<protein>
    <submittedName>
        <fullName evidence="1">Uncharacterized protein</fullName>
    </submittedName>
</protein>
<sequence>MSKEEKRSCQNCYGEFVIDASDFEFYAKIKVPPPTFCPECRMQRRMAWRNERTLYKRKDAFGNDTISIYSPDKPLTVYPRDYWWSDAWDPMQYGREYDFGKPFFVQFRELLESVPVSGVFSSNVVESPYCNHVWRLKNCYLVFASLECENVCYSDKAEHSKDSFDLYLAKKCERCYWAVDSEDSYRLFFSAESSGCTDSAFLFDCRNCQNCFGCVGLRNKQYHIFNKPYSKEDYEQKIHELDIGSFQNFQKTLNEFLQFRLTFPRRFARLINTTNVAGDNCVDVKNCYRCFDLRENVEDGKYLTHGGFGMKDSYDGYGIGICELLYEGVDTGVDGGSRQLFSVVVYSSSDTHYCFNCANAANLFGCVGLRKKQYCILNKQYTKEEYEALVPKIIKHMSDMPYRDARGREYRYGEFWPVELSPFAYNETIAQEYFPLTKEKALEVGFCWRDTDKKKWDVSVLAKDLPDHIQDTPESIVGERIACLTCGRAYRVLKEEYDFLKKERLPFPRQCPDCRHKVRFENRKPLALWKRQCNCAGAASENNVYKNTAEHAHKETHCPNEFETSYAPERSEIVYCEQCYQNEVV</sequence>
<proteinExistence type="predicted"/>
<dbReference type="Proteomes" id="UP000178996">
    <property type="component" value="Unassembled WGS sequence"/>
</dbReference>